<dbReference type="PANTHER" id="PTHR47219">
    <property type="entry name" value="RAB GTPASE-ACTIVATING PROTEIN 1-LIKE"/>
    <property type="match status" value="1"/>
</dbReference>
<name>A0A8C6WP44_9GOBI</name>
<feature type="domain" description="Rab-GAP TBC" evidence="2">
    <location>
        <begin position="45"/>
        <end position="228"/>
    </location>
</feature>
<dbReference type="SUPFAM" id="SSF47923">
    <property type="entry name" value="Ypt/Rab-GAP domain of gyp1p"/>
    <property type="match status" value="1"/>
</dbReference>
<dbReference type="AlphaFoldDB" id="A0A8C6WP44"/>
<dbReference type="GO" id="GO:0005096">
    <property type="term" value="F:GTPase activator activity"/>
    <property type="evidence" value="ECO:0007669"/>
    <property type="project" value="UniProtKB-KW"/>
</dbReference>
<protein>
    <submittedName>
        <fullName evidence="3">TBC1 domain family member 10C</fullName>
    </submittedName>
</protein>
<dbReference type="InterPro" id="IPR000195">
    <property type="entry name" value="Rab-GAP-TBC_dom"/>
</dbReference>
<dbReference type="InterPro" id="IPR050302">
    <property type="entry name" value="Rab_GAP_TBC_domain"/>
</dbReference>
<dbReference type="Ensembl" id="ENSNMLT00000024232.1">
    <property type="protein sequence ID" value="ENSNMLP00000021614.1"/>
    <property type="gene ID" value="ENSNMLG00000014029.1"/>
</dbReference>
<dbReference type="Proteomes" id="UP000694523">
    <property type="component" value="Unplaced"/>
</dbReference>
<dbReference type="GO" id="GO:0031267">
    <property type="term" value="F:small GTPase binding"/>
    <property type="evidence" value="ECO:0007669"/>
    <property type="project" value="TreeGrafter"/>
</dbReference>
<organism evidence="3 4">
    <name type="scientific">Neogobius melanostomus</name>
    <name type="common">round goby</name>
    <dbReference type="NCBI Taxonomy" id="47308"/>
    <lineage>
        <taxon>Eukaryota</taxon>
        <taxon>Metazoa</taxon>
        <taxon>Chordata</taxon>
        <taxon>Craniata</taxon>
        <taxon>Vertebrata</taxon>
        <taxon>Euteleostomi</taxon>
        <taxon>Actinopterygii</taxon>
        <taxon>Neopterygii</taxon>
        <taxon>Teleostei</taxon>
        <taxon>Neoteleostei</taxon>
        <taxon>Acanthomorphata</taxon>
        <taxon>Gobiaria</taxon>
        <taxon>Gobiiformes</taxon>
        <taxon>Gobioidei</taxon>
        <taxon>Gobiidae</taxon>
        <taxon>Benthophilinae</taxon>
        <taxon>Neogobiini</taxon>
        <taxon>Neogobius</taxon>
    </lineage>
</organism>
<dbReference type="Gene3D" id="1.10.472.80">
    <property type="entry name" value="Ypt/Rab-GAP domain of gyp1p, domain 3"/>
    <property type="match status" value="1"/>
</dbReference>
<evidence type="ECO:0000256" key="1">
    <source>
        <dbReference type="ARBA" id="ARBA00022468"/>
    </source>
</evidence>
<dbReference type="FunFam" id="1.10.10.750:FF:000001">
    <property type="entry name" value="TBC1 domain family member 10A"/>
    <property type="match status" value="1"/>
</dbReference>
<evidence type="ECO:0000259" key="2">
    <source>
        <dbReference type="PROSITE" id="PS50086"/>
    </source>
</evidence>
<dbReference type="PROSITE" id="PS50086">
    <property type="entry name" value="TBC_RABGAP"/>
    <property type="match status" value="1"/>
</dbReference>
<accession>A0A8C6WP44</accession>
<keyword evidence="4" id="KW-1185">Reference proteome</keyword>
<dbReference type="PANTHER" id="PTHR47219:SF4">
    <property type="entry name" value="TBC1 DOMAIN FAMILY MEMBER 10A"/>
    <property type="match status" value="1"/>
</dbReference>
<dbReference type="Gene3D" id="1.10.8.270">
    <property type="entry name" value="putative rabgap domain of human tbc1 domain family member 14 like domains"/>
    <property type="match status" value="1"/>
</dbReference>
<dbReference type="Gene3D" id="1.10.10.750">
    <property type="entry name" value="Ypt/Rab-GAP domain of gyp1p, domain 1"/>
    <property type="match status" value="1"/>
</dbReference>
<evidence type="ECO:0000313" key="4">
    <source>
        <dbReference type="Proteomes" id="UP000694523"/>
    </source>
</evidence>
<dbReference type="FunFam" id="1.10.8.270:FF:000007">
    <property type="entry name" value="TBC1 domain family member 10A"/>
    <property type="match status" value="1"/>
</dbReference>
<keyword evidence="1" id="KW-0343">GTPase activation</keyword>
<reference evidence="3" key="2">
    <citation type="submission" date="2025-09" db="UniProtKB">
        <authorList>
            <consortium name="Ensembl"/>
        </authorList>
    </citation>
    <scope>IDENTIFICATION</scope>
</reference>
<dbReference type="InterPro" id="IPR035969">
    <property type="entry name" value="Rab-GAP_TBC_sf"/>
</dbReference>
<reference evidence="3" key="1">
    <citation type="submission" date="2025-08" db="UniProtKB">
        <authorList>
            <consortium name="Ensembl"/>
        </authorList>
    </citation>
    <scope>IDENTIFICATION</scope>
</reference>
<sequence>MLHPLRLEQKKPNEEDKAKWINIIEQWDQLLPKKASKVKMQCQKGIPASLRAKCWPLLSGATERIKEQKDLYKSALKHWKDVIERDLDRQFPFHEMFVSKDGHGQRSLFQVLKAYTQFKPEDGYCQAQGPVAAVLLMNMPAEEAFWCLVQICEQYLPGYYSPLLEGVLFDAAILTWVLKRSCPAAHKHLQRHGVEPLMFATDWLMCLFTRHLPFNTLLRVWDLFFCYGKNISKGLVSLSHRIVHLDFQESIKHGTLKGGRKFYLKDVTLMVLMVSNVSSDKQIHLSCFLRSTGEGAP</sequence>
<dbReference type="Pfam" id="PF00566">
    <property type="entry name" value="RabGAP-TBC"/>
    <property type="match status" value="1"/>
</dbReference>
<proteinExistence type="predicted"/>
<evidence type="ECO:0000313" key="3">
    <source>
        <dbReference type="Ensembl" id="ENSNMLP00000021614.1"/>
    </source>
</evidence>
<dbReference type="SMART" id="SM00164">
    <property type="entry name" value="TBC"/>
    <property type="match status" value="1"/>
</dbReference>